<comment type="subcellular location">
    <subcellularLocation>
        <location evidence="1">Nucleus</location>
        <location evidence="1">Nucleolus</location>
    </subcellularLocation>
</comment>
<evidence type="ECO:0000256" key="1">
    <source>
        <dbReference type="ARBA" id="ARBA00004604"/>
    </source>
</evidence>
<dbReference type="AlphaFoldDB" id="A0A2V3J5W2"/>
<proteinExistence type="inferred from homology"/>
<dbReference type="GO" id="GO:0032040">
    <property type="term" value="C:small-subunit processome"/>
    <property type="evidence" value="ECO:0007669"/>
    <property type="project" value="InterPro"/>
</dbReference>
<dbReference type="STRING" id="448386.A0A2V3J5W2"/>
<feature type="region of interest" description="Disordered" evidence="7">
    <location>
        <begin position="383"/>
        <end position="466"/>
    </location>
</feature>
<evidence type="ECO:0000256" key="6">
    <source>
        <dbReference type="ARBA" id="ARBA00038503"/>
    </source>
</evidence>
<evidence type="ECO:0000256" key="4">
    <source>
        <dbReference type="ARBA" id="ARBA00023242"/>
    </source>
</evidence>
<dbReference type="InterPro" id="IPR006984">
    <property type="entry name" value="Fcf1/UTP23"/>
</dbReference>
<keyword evidence="4" id="KW-0539">Nucleus</keyword>
<protein>
    <submittedName>
        <fullName evidence="9">rRNA-processing protein FCF1-like</fullName>
    </submittedName>
</protein>
<dbReference type="InterPro" id="IPR029060">
    <property type="entry name" value="PIN-like_dom_sf"/>
</dbReference>
<evidence type="ECO:0000256" key="7">
    <source>
        <dbReference type="SAM" id="MobiDB-lite"/>
    </source>
</evidence>
<dbReference type="PANTHER" id="PTHR12416">
    <property type="entry name" value="RRNA-PROCESSING PROTEIN UTP23 HOMOLOG"/>
    <property type="match status" value="1"/>
</dbReference>
<reference evidence="9 10" key="1">
    <citation type="journal article" date="2018" name="Mol. Biol. Evol.">
        <title>Analysis of the draft genome of the red seaweed Gracilariopsis chorda provides insights into genome size evolution in Rhodophyta.</title>
        <authorList>
            <person name="Lee J."/>
            <person name="Yang E.C."/>
            <person name="Graf L."/>
            <person name="Yang J.H."/>
            <person name="Qiu H."/>
            <person name="Zel Zion U."/>
            <person name="Chan C.X."/>
            <person name="Stephens T.G."/>
            <person name="Weber A.P.M."/>
            <person name="Boo G.H."/>
            <person name="Boo S.M."/>
            <person name="Kim K.M."/>
            <person name="Shin Y."/>
            <person name="Jung M."/>
            <person name="Lee S.J."/>
            <person name="Yim H.S."/>
            <person name="Lee J.H."/>
            <person name="Bhattacharya D."/>
            <person name="Yoon H.S."/>
        </authorList>
    </citation>
    <scope>NUCLEOTIDE SEQUENCE [LARGE SCALE GENOMIC DNA]</scope>
    <source>
        <strain evidence="9 10">SKKU-2015</strain>
        <tissue evidence="9">Whole body</tissue>
    </source>
</reference>
<feature type="domain" description="UTP23 sensor motif region" evidence="8">
    <location>
        <begin position="197"/>
        <end position="215"/>
    </location>
</feature>
<feature type="region of interest" description="Disordered" evidence="7">
    <location>
        <begin position="188"/>
        <end position="333"/>
    </location>
</feature>
<dbReference type="Pfam" id="PF04900">
    <property type="entry name" value="Fcf1"/>
    <property type="match status" value="1"/>
</dbReference>
<dbReference type="Gene3D" id="3.40.50.1010">
    <property type="entry name" value="5'-nuclease"/>
    <property type="match status" value="1"/>
</dbReference>
<organism evidence="9 10">
    <name type="scientific">Gracilariopsis chorda</name>
    <dbReference type="NCBI Taxonomy" id="448386"/>
    <lineage>
        <taxon>Eukaryota</taxon>
        <taxon>Rhodophyta</taxon>
        <taxon>Florideophyceae</taxon>
        <taxon>Rhodymeniophycidae</taxon>
        <taxon>Gracilariales</taxon>
        <taxon>Gracilariaceae</taxon>
        <taxon>Gracilariopsis</taxon>
    </lineage>
</organism>
<dbReference type="Proteomes" id="UP000247409">
    <property type="component" value="Unassembled WGS sequence"/>
</dbReference>
<sequence>MRHSKGGGGQNRKVLAFYRVNFNFIPPFQVLCDADIIHEAMKKDLYLKQTLPNMLSASAQPVVTSCVISDLRGRGNEYSSAAVFAKRATRLPCNHEGTLPAVDCLLRRLESHADPKVFVAAANRAILKQIASIPGIPLISIMNQTKLALRPPNKATLDHILLAEKSKTMAISDADKALLARVTEAEKASKPIRTIARRHRKAKGPNPLSVKKSRKPLETNKNQKIDNCVLPREVSDQNEHSTKSQLDNSKLNSKTAGECAVSEERNQPSSNGKRNRRRRRQSSNTAAVDNAKLLESKDLRDKGTLSPPRKVRRKDTDISSSGPVAVDKMTDPATIREDVHLKQSRSQGSENGVNGKHVGFMSVNSLKTADRYDEEERHVALQNAPGATCVSDRPIRKSDTKEQTTSPKRDTVETCVATVNTETSERKYGLRATTDSGEQTPRLEQDVAKRKKQRKNRRRRPQKTGR</sequence>
<accession>A0A2V3J5W2</accession>
<comment type="similarity">
    <text evidence="6">Belongs to the UTP23/FCF1 family. UTP23 subfamily.</text>
</comment>
<dbReference type="SUPFAM" id="SSF88723">
    <property type="entry name" value="PIN domain-like"/>
    <property type="match status" value="1"/>
</dbReference>
<comment type="caution">
    <text evidence="9">The sequence shown here is derived from an EMBL/GenBank/DDBJ whole genome shotgun (WGS) entry which is preliminary data.</text>
</comment>
<evidence type="ECO:0000313" key="9">
    <source>
        <dbReference type="EMBL" id="PXF49811.1"/>
    </source>
</evidence>
<evidence type="ECO:0000259" key="8">
    <source>
        <dbReference type="Pfam" id="PF24779"/>
    </source>
</evidence>
<keyword evidence="10" id="KW-1185">Reference proteome</keyword>
<evidence type="ECO:0000256" key="2">
    <source>
        <dbReference type="ARBA" id="ARBA00022517"/>
    </source>
</evidence>
<feature type="compositionally biased region" description="Basic residues" evidence="7">
    <location>
        <begin position="449"/>
        <end position="466"/>
    </location>
</feature>
<evidence type="ECO:0000313" key="10">
    <source>
        <dbReference type="Proteomes" id="UP000247409"/>
    </source>
</evidence>
<dbReference type="OrthoDB" id="25675at2759"/>
<gene>
    <name evidence="9" type="ORF">BWQ96_00463</name>
</gene>
<keyword evidence="2" id="KW-0690">Ribosome biogenesis</keyword>
<feature type="compositionally biased region" description="Polar residues" evidence="7">
    <location>
        <begin position="243"/>
        <end position="255"/>
    </location>
</feature>
<name>A0A2V3J5W2_9FLOR</name>
<comment type="function">
    <text evidence="5">Involved in rRNA-processing and ribosome biogenesis.</text>
</comment>
<keyword evidence="3" id="KW-0698">rRNA processing</keyword>
<evidence type="ECO:0000256" key="3">
    <source>
        <dbReference type="ARBA" id="ARBA00022552"/>
    </source>
</evidence>
<dbReference type="EMBL" id="NBIV01000002">
    <property type="protein sequence ID" value="PXF49811.1"/>
    <property type="molecule type" value="Genomic_DNA"/>
</dbReference>
<dbReference type="InterPro" id="IPR057776">
    <property type="entry name" value="UTP23_sensor"/>
</dbReference>
<feature type="compositionally biased region" description="Basic and acidic residues" evidence="7">
    <location>
        <begin position="393"/>
        <end position="412"/>
    </location>
</feature>
<feature type="compositionally biased region" description="Basic and acidic residues" evidence="7">
    <location>
        <begin position="292"/>
        <end position="303"/>
    </location>
</feature>
<feature type="compositionally biased region" description="Basic and acidic residues" evidence="7">
    <location>
        <begin position="233"/>
        <end position="242"/>
    </location>
</feature>
<dbReference type="GO" id="GO:0006364">
    <property type="term" value="P:rRNA processing"/>
    <property type="evidence" value="ECO:0007669"/>
    <property type="project" value="UniProtKB-KW"/>
</dbReference>
<evidence type="ECO:0000256" key="5">
    <source>
        <dbReference type="ARBA" id="ARBA00037300"/>
    </source>
</evidence>
<feature type="compositionally biased region" description="Basic and acidic residues" evidence="7">
    <location>
        <begin position="215"/>
        <end position="224"/>
    </location>
</feature>
<dbReference type="Pfam" id="PF24779">
    <property type="entry name" value="UTP23_sensor"/>
    <property type="match status" value="1"/>
</dbReference>